<evidence type="ECO:0000313" key="3">
    <source>
        <dbReference type="Proteomes" id="UP000184693"/>
    </source>
</evidence>
<sequence length="108" mass="12145">MELTDWIVILAVALFAIAFYCRRAPARWSLENRARRFTATRLLVQAALSLWAAVLILVRGLFALDGLLGMRPAPHTIIVGALVLIAFGCYWSIRGSKLLKPRRIFTAY</sequence>
<gene>
    <name evidence="2" type="ORF">SAMN05444168_3061</name>
</gene>
<evidence type="ECO:0000256" key="1">
    <source>
        <dbReference type="SAM" id="Phobius"/>
    </source>
</evidence>
<dbReference type="EMBL" id="FSRM01000001">
    <property type="protein sequence ID" value="SIO15808.1"/>
    <property type="molecule type" value="Genomic_DNA"/>
</dbReference>
<dbReference type="AlphaFoldDB" id="A0A1N6H7L3"/>
<keyword evidence="1" id="KW-0812">Transmembrane</keyword>
<keyword evidence="1" id="KW-0472">Membrane</keyword>
<evidence type="ECO:0000313" key="2">
    <source>
        <dbReference type="EMBL" id="SIO15808.1"/>
    </source>
</evidence>
<feature type="transmembrane region" description="Helical" evidence="1">
    <location>
        <begin position="42"/>
        <end position="62"/>
    </location>
</feature>
<organism evidence="2 3">
    <name type="scientific">Paraburkholderia phenazinium</name>
    <dbReference type="NCBI Taxonomy" id="60549"/>
    <lineage>
        <taxon>Bacteria</taxon>
        <taxon>Pseudomonadati</taxon>
        <taxon>Pseudomonadota</taxon>
        <taxon>Betaproteobacteria</taxon>
        <taxon>Burkholderiales</taxon>
        <taxon>Burkholderiaceae</taxon>
        <taxon>Paraburkholderia</taxon>
    </lineage>
</organism>
<proteinExistence type="predicted"/>
<dbReference type="OrthoDB" id="9107680at2"/>
<reference evidence="2 3" key="1">
    <citation type="submission" date="2016-11" db="EMBL/GenBank/DDBJ databases">
        <authorList>
            <person name="Jaros S."/>
            <person name="Januszkiewicz K."/>
            <person name="Wedrychowicz H."/>
        </authorList>
    </citation>
    <scope>NUCLEOTIDE SEQUENCE [LARGE SCALE GENOMIC DNA]</scope>
    <source>
        <strain evidence="2 3">GAS86</strain>
    </source>
</reference>
<name>A0A1N6H7L3_9BURK</name>
<dbReference type="RefSeq" id="WP_074265011.1">
    <property type="nucleotide sequence ID" value="NZ_FSRM01000001.1"/>
</dbReference>
<keyword evidence="1" id="KW-1133">Transmembrane helix</keyword>
<protein>
    <submittedName>
        <fullName evidence="2">Uncharacterized protein</fullName>
    </submittedName>
</protein>
<feature type="transmembrane region" description="Helical" evidence="1">
    <location>
        <begin position="74"/>
        <end position="93"/>
    </location>
</feature>
<dbReference type="Proteomes" id="UP000184693">
    <property type="component" value="Unassembled WGS sequence"/>
</dbReference>
<accession>A0A1N6H7L3</accession>
<feature type="transmembrane region" description="Helical" evidence="1">
    <location>
        <begin position="6"/>
        <end position="21"/>
    </location>
</feature>